<dbReference type="SUPFAM" id="SSF57716">
    <property type="entry name" value="Glucocorticoid receptor-like (DNA-binding domain)"/>
    <property type="match status" value="1"/>
</dbReference>
<dbReference type="OrthoDB" id="5988786at2759"/>
<feature type="domain" description="LIM zinc-binding" evidence="10">
    <location>
        <begin position="102"/>
        <end position="162"/>
    </location>
</feature>
<feature type="chain" id="PRO_5040838225" description="LIM zinc-binding domain-containing protein" evidence="9">
    <location>
        <begin position="20"/>
        <end position="176"/>
    </location>
</feature>
<evidence type="ECO:0000256" key="6">
    <source>
        <dbReference type="ARBA" id="ARBA00023242"/>
    </source>
</evidence>
<keyword evidence="5 7" id="KW-0440">LIM domain</keyword>
<evidence type="ECO:0000256" key="8">
    <source>
        <dbReference type="SAM" id="MobiDB-lite"/>
    </source>
</evidence>
<accession>A0A9W9ZY67</accession>
<sequence length="176" mass="20207">MAFLLKELVFLTIVAMVFAFPWKPYGTGDTVDERPPAKKRFYPVTESDTKRGTGDTVDERPPAKKRFYPVTESRHQTRLKYEAKEVTTFPKTFTRWNVGTRINVLVAQRASTRQRRFWPQEKSWHKKCFTCKECDKKLDSDTLAENEGEIYCKGCYGKQSGPKGYGYGGGAGAFHE</sequence>
<evidence type="ECO:0000256" key="1">
    <source>
        <dbReference type="ARBA" id="ARBA00004123"/>
    </source>
</evidence>
<evidence type="ECO:0000256" key="5">
    <source>
        <dbReference type="ARBA" id="ARBA00023038"/>
    </source>
</evidence>
<dbReference type="EMBL" id="MU825427">
    <property type="protein sequence ID" value="KAJ7389635.1"/>
    <property type="molecule type" value="Genomic_DNA"/>
</dbReference>
<comment type="caution">
    <text evidence="11">The sequence shown here is derived from an EMBL/GenBank/DDBJ whole genome shotgun (WGS) entry which is preliminary data.</text>
</comment>
<keyword evidence="12" id="KW-1185">Reference proteome</keyword>
<keyword evidence="2 7" id="KW-0479">Metal-binding</keyword>
<keyword evidence="3" id="KW-0677">Repeat</keyword>
<reference evidence="11" key="1">
    <citation type="submission" date="2023-01" db="EMBL/GenBank/DDBJ databases">
        <title>Genome assembly of the deep-sea coral Lophelia pertusa.</title>
        <authorList>
            <person name="Herrera S."/>
            <person name="Cordes E."/>
        </authorList>
    </citation>
    <scope>NUCLEOTIDE SEQUENCE</scope>
    <source>
        <strain evidence="11">USNM1676648</strain>
        <tissue evidence="11">Polyp</tissue>
    </source>
</reference>
<evidence type="ECO:0000256" key="7">
    <source>
        <dbReference type="PROSITE-ProRule" id="PRU00125"/>
    </source>
</evidence>
<evidence type="ECO:0000256" key="3">
    <source>
        <dbReference type="ARBA" id="ARBA00022737"/>
    </source>
</evidence>
<evidence type="ECO:0000313" key="11">
    <source>
        <dbReference type="EMBL" id="KAJ7389635.1"/>
    </source>
</evidence>
<feature type="signal peptide" evidence="9">
    <location>
        <begin position="1"/>
        <end position="19"/>
    </location>
</feature>
<dbReference type="AlphaFoldDB" id="A0A9W9ZY67"/>
<dbReference type="CDD" id="cd09326">
    <property type="entry name" value="LIM_CRP_like"/>
    <property type="match status" value="1"/>
</dbReference>
<keyword evidence="9" id="KW-0732">Signal</keyword>
<proteinExistence type="predicted"/>
<dbReference type="Proteomes" id="UP001163046">
    <property type="component" value="Unassembled WGS sequence"/>
</dbReference>
<evidence type="ECO:0000313" key="12">
    <source>
        <dbReference type="Proteomes" id="UP001163046"/>
    </source>
</evidence>
<dbReference type="SMART" id="SM00132">
    <property type="entry name" value="LIM"/>
    <property type="match status" value="1"/>
</dbReference>
<feature type="region of interest" description="Disordered" evidence="8">
    <location>
        <begin position="29"/>
        <end position="62"/>
    </location>
</feature>
<evidence type="ECO:0000259" key="10">
    <source>
        <dbReference type="PROSITE" id="PS50023"/>
    </source>
</evidence>
<organism evidence="11 12">
    <name type="scientific">Desmophyllum pertusum</name>
    <dbReference type="NCBI Taxonomy" id="174260"/>
    <lineage>
        <taxon>Eukaryota</taxon>
        <taxon>Metazoa</taxon>
        <taxon>Cnidaria</taxon>
        <taxon>Anthozoa</taxon>
        <taxon>Hexacorallia</taxon>
        <taxon>Scleractinia</taxon>
        <taxon>Caryophylliina</taxon>
        <taxon>Caryophylliidae</taxon>
        <taxon>Desmophyllum</taxon>
    </lineage>
</organism>
<keyword evidence="4 7" id="KW-0862">Zinc</keyword>
<dbReference type="GO" id="GO:0008307">
    <property type="term" value="F:structural constituent of muscle"/>
    <property type="evidence" value="ECO:0007669"/>
    <property type="project" value="TreeGrafter"/>
</dbReference>
<dbReference type="GO" id="GO:0060537">
    <property type="term" value="P:muscle tissue development"/>
    <property type="evidence" value="ECO:0007669"/>
    <property type="project" value="TreeGrafter"/>
</dbReference>
<comment type="subcellular location">
    <subcellularLocation>
        <location evidence="1">Nucleus</location>
    </subcellularLocation>
</comment>
<dbReference type="GO" id="GO:0030018">
    <property type="term" value="C:Z disc"/>
    <property type="evidence" value="ECO:0007669"/>
    <property type="project" value="TreeGrafter"/>
</dbReference>
<dbReference type="GO" id="GO:0045214">
    <property type="term" value="P:sarcomere organization"/>
    <property type="evidence" value="ECO:0007669"/>
    <property type="project" value="TreeGrafter"/>
</dbReference>
<feature type="compositionally biased region" description="Basic and acidic residues" evidence="8">
    <location>
        <begin position="47"/>
        <end position="62"/>
    </location>
</feature>
<dbReference type="GO" id="GO:0005634">
    <property type="term" value="C:nucleus"/>
    <property type="evidence" value="ECO:0007669"/>
    <property type="project" value="UniProtKB-SubCell"/>
</dbReference>
<dbReference type="InterPro" id="IPR001781">
    <property type="entry name" value="Znf_LIM"/>
</dbReference>
<dbReference type="PANTHER" id="PTHR24215:SF35">
    <property type="entry name" value="MUSCLE LIM PROTEIN MLP84B"/>
    <property type="match status" value="1"/>
</dbReference>
<dbReference type="GO" id="GO:0046872">
    <property type="term" value="F:metal ion binding"/>
    <property type="evidence" value="ECO:0007669"/>
    <property type="project" value="UniProtKB-KW"/>
</dbReference>
<name>A0A9W9ZY67_9CNID</name>
<keyword evidence="6" id="KW-0539">Nucleus</keyword>
<evidence type="ECO:0000256" key="9">
    <source>
        <dbReference type="SAM" id="SignalP"/>
    </source>
</evidence>
<dbReference type="PROSITE" id="PS50023">
    <property type="entry name" value="LIM_DOMAIN_2"/>
    <property type="match status" value="1"/>
</dbReference>
<dbReference type="Pfam" id="PF00412">
    <property type="entry name" value="LIM"/>
    <property type="match status" value="1"/>
</dbReference>
<dbReference type="FunFam" id="2.10.110.10:FF:000001">
    <property type="entry name" value="Cysteine and glycine-rich protein 1"/>
    <property type="match status" value="1"/>
</dbReference>
<evidence type="ECO:0000256" key="2">
    <source>
        <dbReference type="ARBA" id="ARBA00022723"/>
    </source>
</evidence>
<evidence type="ECO:0000256" key="4">
    <source>
        <dbReference type="ARBA" id="ARBA00022833"/>
    </source>
</evidence>
<dbReference type="Gene3D" id="2.10.110.10">
    <property type="entry name" value="Cysteine Rich Protein"/>
    <property type="match status" value="1"/>
</dbReference>
<dbReference type="GO" id="GO:0042805">
    <property type="term" value="F:actinin binding"/>
    <property type="evidence" value="ECO:0007669"/>
    <property type="project" value="TreeGrafter"/>
</dbReference>
<dbReference type="PANTHER" id="PTHR24215">
    <property type="entry name" value="RHO-GTPASE-ACTIVATING PROTEIN LRG1"/>
    <property type="match status" value="1"/>
</dbReference>
<protein>
    <recommendedName>
        <fullName evidence="10">LIM zinc-binding domain-containing protein</fullName>
    </recommendedName>
</protein>
<gene>
    <name evidence="11" type="ORF">OS493_029974</name>
</gene>